<dbReference type="Gene3D" id="3.30.450.20">
    <property type="entry name" value="PAS domain"/>
    <property type="match status" value="1"/>
</dbReference>
<name>A0A8H9GMF0_9DEIO</name>
<keyword evidence="4" id="KW-0808">Transferase</keyword>
<dbReference type="CDD" id="cd00082">
    <property type="entry name" value="HisKA"/>
    <property type="match status" value="1"/>
</dbReference>
<sequence>MTADTRDFPDPLFCAEGELSALMRTFDWSVTPLGSPDLWPAALRTSVQMMLASKQPMYLAWSSDLIALYNDAYRPILGMDKHPRALGARTADVFGQDGYPALKSVFDAALNGESAAFQNLLVPLVRSGYLEECYFDVGYTPVYVDSQVEGVFSSVCETTERVLSARRTTSLAALTSALIGAEDSQDVLRAATEGVERNPYDLPCLLLYLADAQGTLVLTGAAGLGPAEVQRWTDLPESWSTQRSLRVLTVEPLRAGPWPEPVEQLALLPLAVPGAAVPLGLLAVGLNPRQKADSTYLDFLRLFSAQLVAALHAAHLSGELRRRHAELDARNRALQAFEEWTRDLTVDLDPYDLIGRAQSRIRSLIPLDAAVYYEREGDRWYVKRLLGQYGDEELARLHAGGLAHDSTGNLRIPSETGEPFYQDLYDGSTDHLGSHMTHVTATAMVPLRTSRGLRGVFGLAMFGRSGWTPIERTTIETVGRSLSLALDRSEQVAELARERERLAGQTAALASANEELEAFAYSVSHDLRTPVRHILGFSTLLRKSSGAELGATADRYLGIIDQSASRMNVLIDAMLDLSRTSRQPLRSGIVDLGALVAAVRSEVEVDALDRLVTWKIQPLPLVTGDQDLLRQVMLNLLSNALKYTSGTSTPVIEIWAEERSDACEVFVRDNGVGFDPRYQDKLFGVFQRLHRAEDFEGTGVGLANVRRIIARHGGQVSAHSVLGAGATFSFTLPSDRVQVAASRRPPEVTP</sequence>
<dbReference type="SUPFAM" id="SSF47384">
    <property type="entry name" value="Homodimeric domain of signal transducing histidine kinase"/>
    <property type="match status" value="1"/>
</dbReference>
<dbReference type="InterPro" id="IPR004358">
    <property type="entry name" value="Sig_transdc_His_kin-like_C"/>
</dbReference>
<protein>
    <recommendedName>
        <fullName evidence="2">histidine kinase</fullName>
        <ecNumber evidence="2">2.7.13.3</ecNumber>
    </recommendedName>
</protein>
<dbReference type="SMART" id="SM00388">
    <property type="entry name" value="HisKA"/>
    <property type="match status" value="1"/>
</dbReference>
<evidence type="ECO:0000313" key="8">
    <source>
        <dbReference type="Proteomes" id="UP000600547"/>
    </source>
</evidence>
<feature type="domain" description="Histidine kinase" evidence="6">
    <location>
        <begin position="522"/>
        <end position="736"/>
    </location>
</feature>
<evidence type="ECO:0000259" key="6">
    <source>
        <dbReference type="PROSITE" id="PS50109"/>
    </source>
</evidence>
<proteinExistence type="predicted"/>
<keyword evidence="8" id="KW-1185">Reference proteome</keyword>
<keyword evidence="3" id="KW-0597">Phosphoprotein</keyword>
<dbReference type="Proteomes" id="UP000600547">
    <property type="component" value="Unassembled WGS sequence"/>
</dbReference>
<dbReference type="InterPro" id="IPR003594">
    <property type="entry name" value="HATPase_dom"/>
</dbReference>
<reference evidence="8" key="1">
    <citation type="journal article" date="2019" name="Int. J. Syst. Evol. Microbiol.">
        <title>The Global Catalogue of Microorganisms (GCM) 10K type strain sequencing project: providing services to taxonomists for standard genome sequencing and annotation.</title>
        <authorList>
            <consortium name="The Broad Institute Genomics Platform"/>
            <consortium name="The Broad Institute Genome Sequencing Center for Infectious Disease"/>
            <person name="Wu L."/>
            <person name="Ma J."/>
        </authorList>
    </citation>
    <scope>NUCLEOTIDE SEQUENCE [LARGE SCALE GENOMIC DNA]</scope>
    <source>
        <strain evidence="8">JCM 31047</strain>
    </source>
</reference>
<evidence type="ECO:0000256" key="1">
    <source>
        <dbReference type="ARBA" id="ARBA00000085"/>
    </source>
</evidence>
<dbReference type="SMART" id="SM00387">
    <property type="entry name" value="HATPase_c"/>
    <property type="match status" value="1"/>
</dbReference>
<dbReference type="InterPro" id="IPR029016">
    <property type="entry name" value="GAF-like_dom_sf"/>
</dbReference>
<dbReference type="SUPFAM" id="SSF55874">
    <property type="entry name" value="ATPase domain of HSP90 chaperone/DNA topoisomerase II/histidine kinase"/>
    <property type="match status" value="1"/>
</dbReference>
<gene>
    <name evidence="7" type="ORF">GCM10008956_14230</name>
</gene>
<dbReference type="Gene3D" id="1.10.287.130">
    <property type="match status" value="1"/>
</dbReference>
<evidence type="ECO:0000256" key="4">
    <source>
        <dbReference type="ARBA" id="ARBA00022679"/>
    </source>
</evidence>
<dbReference type="Gene3D" id="3.30.450.40">
    <property type="match status" value="2"/>
</dbReference>
<comment type="caution">
    <text evidence="7">The sequence shown here is derived from an EMBL/GenBank/DDBJ whole genome shotgun (WGS) entry which is preliminary data.</text>
</comment>
<dbReference type="InterPro" id="IPR003661">
    <property type="entry name" value="HisK_dim/P_dom"/>
</dbReference>
<dbReference type="Pfam" id="PF00512">
    <property type="entry name" value="HisKA"/>
    <property type="match status" value="1"/>
</dbReference>
<dbReference type="GO" id="GO:0007234">
    <property type="term" value="P:osmosensory signaling via phosphorelay pathway"/>
    <property type="evidence" value="ECO:0007669"/>
    <property type="project" value="TreeGrafter"/>
</dbReference>
<dbReference type="Pfam" id="PF02518">
    <property type="entry name" value="HATPase_c"/>
    <property type="match status" value="1"/>
</dbReference>
<dbReference type="PANTHER" id="PTHR42878">
    <property type="entry name" value="TWO-COMPONENT HISTIDINE KINASE"/>
    <property type="match status" value="1"/>
</dbReference>
<dbReference type="InterPro" id="IPR050351">
    <property type="entry name" value="BphY/WalK/GraS-like"/>
</dbReference>
<dbReference type="SUPFAM" id="SSF55781">
    <property type="entry name" value="GAF domain-like"/>
    <property type="match status" value="2"/>
</dbReference>
<dbReference type="GO" id="GO:0000155">
    <property type="term" value="F:phosphorelay sensor kinase activity"/>
    <property type="evidence" value="ECO:0007669"/>
    <property type="project" value="InterPro"/>
</dbReference>
<evidence type="ECO:0000256" key="2">
    <source>
        <dbReference type="ARBA" id="ARBA00012438"/>
    </source>
</evidence>
<accession>A0A8H9GMF0</accession>
<dbReference type="GO" id="GO:0030295">
    <property type="term" value="F:protein kinase activator activity"/>
    <property type="evidence" value="ECO:0007669"/>
    <property type="project" value="TreeGrafter"/>
</dbReference>
<dbReference type="InterPro" id="IPR036097">
    <property type="entry name" value="HisK_dim/P_sf"/>
</dbReference>
<comment type="catalytic activity">
    <reaction evidence="1">
        <text>ATP + protein L-histidine = ADP + protein N-phospho-L-histidine.</text>
        <dbReference type="EC" id="2.7.13.3"/>
    </reaction>
</comment>
<dbReference type="PROSITE" id="PS50109">
    <property type="entry name" value="HIS_KIN"/>
    <property type="match status" value="1"/>
</dbReference>
<dbReference type="FunFam" id="3.30.565.10:FF:000006">
    <property type="entry name" value="Sensor histidine kinase WalK"/>
    <property type="match status" value="1"/>
</dbReference>
<dbReference type="InterPro" id="IPR005467">
    <property type="entry name" value="His_kinase_dom"/>
</dbReference>
<dbReference type="GO" id="GO:0000156">
    <property type="term" value="F:phosphorelay response regulator activity"/>
    <property type="evidence" value="ECO:0007669"/>
    <property type="project" value="TreeGrafter"/>
</dbReference>
<keyword evidence="5" id="KW-0418">Kinase</keyword>
<dbReference type="InterPro" id="IPR036890">
    <property type="entry name" value="HATPase_C_sf"/>
</dbReference>
<dbReference type="PRINTS" id="PR00344">
    <property type="entry name" value="BCTRLSENSOR"/>
</dbReference>
<dbReference type="AlphaFoldDB" id="A0A8H9GMF0"/>
<dbReference type="EMBL" id="BMQG01000003">
    <property type="protein sequence ID" value="GGM38907.1"/>
    <property type="molecule type" value="Genomic_DNA"/>
</dbReference>
<evidence type="ECO:0000313" key="7">
    <source>
        <dbReference type="EMBL" id="GGM38907.1"/>
    </source>
</evidence>
<dbReference type="Gene3D" id="3.30.565.10">
    <property type="entry name" value="Histidine kinase-like ATPase, C-terminal domain"/>
    <property type="match status" value="1"/>
</dbReference>
<organism evidence="7 8">
    <name type="scientific">Deinococcus arenae</name>
    <dbReference type="NCBI Taxonomy" id="1452751"/>
    <lineage>
        <taxon>Bacteria</taxon>
        <taxon>Thermotogati</taxon>
        <taxon>Deinococcota</taxon>
        <taxon>Deinococci</taxon>
        <taxon>Deinococcales</taxon>
        <taxon>Deinococcaceae</taxon>
        <taxon>Deinococcus</taxon>
    </lineage>
</organism>
<dbReference type="PANTHER" id="PTHR42878:SF15">
    <property type="entry name" value="BACTERIOPHYTOCHROME"/>
    <property type="match status" value="1"/>
</dbReference>
<evidence type="ECO:0000256" key="5">
    <source>
        <dbReference type="ARBA" id="ARBA00022777"/>
    </source>
</evidence>
<dbReference type="EC" id="2.7.13.3" evidence="2"/>
<evidence type="ECO:0000256" key="3">
    <source>
        <dbReference type="ARBA" id="ARBA00022553"/>
    </source>
</evidence>
<dbReference type="RefSeq" id="WP_110832896.1">
    <property type="nucleotide sequence ID" value="NZ_BMQG01000003.1"/>
</dbReference>